<name>A0AA49GHP4_9BACT</name>
<feature type="transmembrane region" description="Helical" evidence="1">
    <location>
        <begin position="173"/>
        <end position="192"/>
    </location>
</feature>
<feature type="transmembrane region" description="Helical" evidence="1">
    <location>
        <begin position="86"/>
        <end position="105"/>
    </location>
</feature>
<sequence length="235" mass="25790">MSSPDKIARRAGLLYLLLGLTGMVGLMYVPSQIIVPGNATATADNIISAELLYRMGIVSNLACQTLFVFLVLTLNRLLRSVNEHHARLMVTLVVVSVPIAFLNTVNQIAPLVLLSGEEYLALFNAEQLQGLVMVFLKLYEQGIVVVEIFWGLWLFPFGLLVYKSDFLPRIIGIFLMIACFGYLANSVTTLLFPAYQSFIAPITSVTGTVGEFSIILWLLIKGVKKQPQPATAGAH</sequence>
<dbReference type="AlphaFoldDB" id="A0AA49GHP4"/>
<reference evidence="2" key="1">
    <citation type="journal article" date="2023" name="Comput. Struct. Biotechnol. J.">
        <title>Discovery of a novel marine Bacteroidetes with a rich repertoire of carbohydrate-active enzymes.</title>
        <authorList>
            <person name="Chen B."/>
            <person name="Liu G."/>
            <person name="Chen Q."/>
            <person name="Wang H."/>
            <person name="Liu L."/>
            <person name="Tang K."/>
        </authorList>
    </citation>
    <scope>NUCLEOTIDE SEQUENCE</scope>
    <source>
        <strain evidence="2">TK19036</strain>
    </source>
</reference>
<evidence type="ECO:0000313" key="2">
    <source>
        <dbReference type="EMBL" id="WKN34277.1"/>
    </source>
</evidence>
<reference evidence="2" key="2">
    <citation type="journal article" date="2024" name="Antonie Van Leeuwenhoek">
        <title>Roseihalotalea indica gen. nov., sp. nov., a halophilic Bacteroidetes from mesopelagic Southwest Indian Ocean with higher carbohydrate metabolic potential.</title>
        <authorList>
            <person name="Chen B."/>
            <person name="Zhang M."/>
            <person name="Lin D."/>
            <person name="Ye J."/>
            <person name="Tang K."/>
        </authorList>
    </citation>
    <scope>NUCLEOTIDE SEQUENCE</scope>
    <source>
        <strain evidence="2">TK19036</strain>
    </source>
</reference>
<accession>A0AA49GHP4</accession>
<protein>
    <submittedName>
        <fullName evidence="2">DUF4386 domain-containing protein</fullName>
    </submittedName>
</protein>
<feature type="transmembrane region" description="Helical" evidence="1">
    <location>
        <begin position="142"/>
        <end position="161"/>
    </location>
</feature>
<keyword evidence="1" id="KW-1133">Transmembrane helix</keyword>
<feature type="transmembrane region" description="Helical" evidence="1">
    <location>
        <begin position="51"/>
        <end position="74"/>
    </location>
</feature>
<gene>
    <name evidence="2" type="ORF">K4G66_18015</name>
</gene>
<proteinExistence type="predicted"/>
<feature type="transmembrane region" description="Helical" evidence="1">
    <location>
        <begin position="198"/>
        <end position="220"/>
    </location>
</feature>
<dbReference type="EMBL" id="CP120682">
    <property type="protein sequence ID" value="WKN34277.1"/>
    <property type="molecule type" value="Genomic_DNA"/>
</dbReference>
<dbReference type="InterPro" id="IPR025495">
    <property type="entry name" value="DUF4386"/>
</dbReference>
<dbReference type="Pfam" id="PF14329">
    <property type="entry name" value="DUF4386"/>
    <property type="match status" value="1"/>
</dbReference>
<keyword evidence="1" id="KW-0812">Transmembrane</keyword>
<organism evidence="2">
    <name type="scientific">Roseihalotalea indica</name>
    <dbReference type="NCBI Taxonomy" id="2867963"/>
    <lineage>
        <taxon>Bacteria</taxon>
        <taxon>Pseudomonadati</taxon>
        <taxon>Bacteroidota</taxon>
        <taxon>Cytophagia</taxon>
        <taxon>Cytophagales</taxon>
        <taxon>Catalimonadaceae</taxon>
        <taxon>Roseihalotalea</taxon>
    </lineage>
</organism>
<feature type="transmembrane region" description="Helical" evidence="1">
    <location>
        <begin position="12"/>
        <end position="31"/>
    </location>
</feature>
<evidence type="ECO:0000256" key="1">
    <source>
        <dbReference type="SAM" id="Phobius"/>
    </source>
</evidence>
<keyword evidence="1" id="KW-0472">Membrane</keyword>